<dbReference type="Proteomes" id="UP001066276">
    <property type="component" value="Chromosome 6"/>
</dbReference>
<keyword evidence="5 7" id="KW-0472">Membrane</keyword>
<dbReference type="InterPro" id="IPR014745">
    <property type="entry name" value="MHC_II_a/b_N"/>
</dbReference>
<protein>
    <recommendedName>
        <fullName evidence="8">Ig-like domain-containing protein</fullName>
    </recommendedName>
</protein>
<reference evidence="9" key="1">
    <citation type="journal article" date="2022" name="bioRxiv">
        <title>Sequencing and chromosome-scale assembly of the giantPleurodeles waltlgenome.</title>
        <authorList>
            <person name="Brown T."/>
            <person name="Elewa A."/>
            <person name="Iarovenko S."/>
            <person name="Subramanian E."/>
            <person name="Araus A.J."/>
            <person name="Petzold A."/>
            <person name="Susuki M."/>
            <person name="Suzuki K.-i.T."/>
            <person name="Hayashi T."/>
            <person name="Toyoda A."/>
            <person name="Oliveira C."/>
            <person name="Osipova E."/>
            <person name="Leigh N.D."/>
            <person name="Simon A."/>
            <person name="Yun M.H."/>
        </authorList>
    </citation>
    <scope>NUCLEOTIDE SEQUENCE</scope>
    <source>
        <strain evidence="9">20211129_DDA</strain>
        <tissue evidence="9">Liver</tissue>
    </source>
</reference>
<comment type="subcellular location">
    <subcellularLocation>
        <location evidence="1">Membrane</location>
        <topology evidence="1">Single-pass type I membrane protein</topology>
    </subcellularLocation>
</comment>
<dbReference type="GO" id="GO:0002250">
    <property type="term" value="P:adaptive immune response"/>
    <property type="evidence" value="ECO:0007669"/>
    <property type="project" value="UniProtKB-KW"/>
</dbReference>
<dbReference type="InterPro" id="IPR007110">
    <property type="entry name" value="Ig-like_dom"/>
</dbReference>
<dbReference type="SUPFAM" id="SSF48726">
    <property type="entry name" value="Immunoglobulin"/>
    <property type="match status" value="1"/>
</dbReference>
<dbReference type="PANTHER" id="PTHR19944">
    <property type="entry name" value="MHC CLASS II-RELATED"/>
    <property type="match status" value="1"/>
</dbReference>
<keyword evidence="2 7" id="KW-0812">Transmembrane</keyword>
<dbReference type="EMBL" id="JANPWB010000010">
    <property type="protein sequence ID" value="KAJ1146725.1"/>
    <property type="molecule type" value="Genomic_DNA"/>
</dbReference>
<keyword evidence="4" id="KW-0391">Immunity</keyword>
<evidence type="ECO:0000259" key="8">
    <source>
        <dbReference type="PROSITE" id="PS50835"/>
    </source>
</evidence>
<keyword evidence="6" id="KW-0491">MHC II</keyword>
<evidence type="ECO:0000256" key="7">
    <source>
        <dbReference type="SAM" id="Phobius"/>
    </source>
</evidence>
<organism evidence="9 10">
    <name type="scientific">Pleurodeles waltl</name>
    <name type="common">Iberian ribbed newt</name>
    <dbReference type="NCBI Taxonomy" id="8319"/>
    <lineage>
        <taxon>Eukaryota</taxon>
        <taxon>Metazoa</taxon>
        <taxon>Chordata</taxon>
        <taxon>Craniata</taxon>
        <taxon>Vertebrata</taxon>
        <taxon>Euteleostomi</taxon>
        <taxon>Amphibia</taxon>
        <taxon>Batrachia</taxon>
        <taxon>Caudata</taxon>
        <taxon>Salamandroidea</taxon>
        <taxon>Salamandridae</taxon>
        <taxon>Pleurodelinae</taxon>
        <taxon>Pleurodeles</taxon>
    </lineage>
</organism>
<dbReference type="Gene3D" id="2.60.40.10">
    <property type="entry name" value="Immunoglobulins"/>
    <property type="match status" value="1"/>
</dbReference>
<dbReference type="PANTHER" id="PTHR19944:SF65">
    <property type="entry name" value="HLA CLASS II HISTOCOMPATIBILITY ANTIGEN, DM BETA CHAIN"/>
    <property type="match status" value="1"/>
</dbReference>
<dbReference type="AlphaFoldDB" id="A0AAV7R5G2"/>
<dbReference type="InterPro" id="IPR003006">
    <property type="entry name" value="Ig/MHC_CS"/>
</dbReference>
<evidence type="ECO:0000313" key="9">
    <source>
        <dbReference type="EMBL" id="KAJ1146725.1"/>
    </source>
</evidence>
<dbReference type="PROSITE" id="PS00290">
    <property type="entry name" value="IG_MHC"/>
    <property type="match status" value="1"/>
</dbReference>
<dbReference type="Gene3D" id="3.10.320.10">
    <property type="entry name" value="Class II Histocompatibility Antigen, M Beta Chain, Chain B, domain 1"/>
    <property type="match status" value="1"/>
</dbReference>
<evidence type="ECO:0000313" key="10">
    <source>
        <dbReference type="Proteomes" id="UP001066276"/>
    </source>
</evidence>
<dbReference type="Pfam" id="PF07654">
    <property type="entry name" value="C1-set"/>
    <property type="match status" value="1"/>
</dbReference>
<name>A0AAV7R5G2_PLEWA</name>
<feature type="transmembrane region" description="Helical" evidence="7">
    <location>
        <begin position="183"/>
        <end position="204"/>
    </location>
</feature>
<keyword evidence="3 7" id="KW-1133">Transmembrane helix</keyword>
<evidence type="ECO:0000256" key="1">
    <source>
        <dbReference type="ARBA" id="ARBA00004479"/>
    </source>
</evidence>
<evidence type="ECO:0000256" key="6">
    <source>
        <dbReference type="ARBA" id="ARBA00023182"/>
    </source>
</evidence>
<dbReference type="InterPro" id="IPR013783">
    <property type="entry name" value="Ig-like_fold"/>
</dbReference>
<keyword evidence="4" id="KW-1064">Adaptive immunity</keyword>
<proteinExistence type="predicted"/>
<dbReference type="InterPro" id="IPR003597">
    <property type="entry name" value="Ig_C1-set"/>
</dbReference>
<evidence type="ECO:0000256" key="2">
    <source>
        <dbReference type="ARBA" id="ARBA00022692"/>
    </source>
</evidence>
<evidence type="ECO:0000256" key="4">
    <source>
        <dbReference type="ARBA" id="ARBA00023130"/>
    </source>
</evidence>
<dbReference type="PROSITE" id="PS50835">
    <property type="entry name" value="IG_LIKE"/>
    <property type="match status" value="1"/>
</dbReference>
<dbReference type="InterPro" id="IPR036179">
    <property type="entry name" value="Ig-like_dom_sf"/>
</dbReference>
<keyword evidence="10" id="KW-1185">Reference proteome</keyword>
<sequence length="224" mass="24708">MQFVNALIFNKQVLAKYDISGGVFVPCTQFIPDVHKAIANVTTFLNMDSHTSAWMEAKIQACKLNAQRFWKETALRTSPPTVRITPIKPETAGGPMTLVCDVSDFYPMPITITWLKNGDPIPEGMTSGTLRPNGDWSYQAQVYLEVNPRPGDVYSCWAEHSSLLDPMKKSWAPGLTQVQMVKISISAVVLGLGLIFLLAGLISWKKSRADGYVPIPGDSYPEVS</sequence>
<dbReference type="InterPro" id="IPR050160">
    <property type="entry name" value="MHC/Immunoglobulin"/>
</dbReference>
<accession>A0AAV7R5G2</accession>
<feature type="domain" description="Ig-like" evidence="8">
    <location>
        <begin position="80"/>
        <end position="172"/>
    </location>
</feature>
<dbReference type="SMART" id="SM00407">
    <property type="entry name" value="IGc1"/>
    <property type="match status" value="1"/>
</dbReference>
<evidence type="ECO:0000256" key="5">
    <source>
        <dbReference type="ARBA" id="ARBA00023136"/>
    </source>
</evidence>
<comment type="caution">
    <text evidence="9">The sequence shown here is derived from an EMBL/GenBank/DDBJ whole genome shotgun (WGS) entry which is preliminary data.</text>
</comment>
<evidence type="ECO:0000256" key="3">
    <source>
        <dbReference type="ARBA" id="ARBA00022989"/>
    </source>
</evidence>
<dbReference type="GO" id="GO:0042613">
    <property type="term" value="C:MHC class II protein complex"/>
    <property type="evidence" value="ECO:0007669"/>
    <property type="project" value="UniProtKB-KW"/>
</dbReference>
<gene>
    <name evidence="9" type="ORF">NDU88_012986</name>
</gene>
<dbReference type="GO" id="GO:0002504">
    <property type="term" value="P:antigen processing and presentation of peptide or polysaccharide antigen via MHC class II"/>
    <property type="evidence" value="ECO:0007669"/>
    <property type="project" value="UniProtKB-KW"/>
</dbReference>